<dbReference type="AlphaFoldDB" id="A0A9W8NJN5"/>
<dbReference type="InterPro" id="IPR002347">
    <property type="entry name" value="SDR_fam"/>
</dbReference>
<evidence type="ECO:0000313" key="3">
    <source>
        <dbReference type="Proteomes" id="UP001148614"/>
    </source>
</evidence>
<dbReference type="PANTHER" id="PTHR43157">
    <property type="entry name" value="PHOSPHATIDYLINOSITOL-GLYCAN BIOSYNTHESIS CLASS F PROTEIN-RELATED"/>
    <property type="match status" value="1"/>
</dbReference>
<dbReference type="PRINTS" id="PR00081">
    <property type="entry name" value="GDHRDH"/>
</dbReference>
<sequence length="358" mass="39536">MSPTVANSDAGRLSPGTPLYYFYRQFTVTPAPVENVSLQGKTAIVTGANSGIGLATSHQLLELGLNRLILAVRNEEKGHAAAAKLTSDLNLEPDAVLVWSLDLSSYDSIIAFTDRVRGNLERVDMVVLNAGMWSPLDRSFNKHTGHEEDIQVNYLSNALLLILLLPIVKEKKVNQSQPTHITLVSSEVAAFTKFKEQNNVPLLSSFDAPGNVDLLDRMFVAKLLGQFFLSKLCEVVPPSVALINCASPGSCHSTEYNREIEHTFSGALTKRIQRHIANKPEVGAWTITDAVVNRGEETHGQFLSFQRLVCMAPIIYTEEGKRIKEQLWKETIAQFSMVNAEKILHDIVQQSLPPAPHI</sequence>
<dbReference type="Proteomes" id="UP001148614">
    <property type="component" value="Unassembled WGS sequence"/>
</dbReference>
<dbReference type="Pfam" id="PF00106">
    <property type="entry name" value="adh_short"/>
    <property type="match status" value="1"/>
</dbReference>
<gene>
    <name evidence="2" type="ORF">NPX13_g2829</name>
</gene>
<comment type="caution">
    <text evidence="2">The sequence shown here is derived from an EMBL/GenBank/DDBJ whole genome shotgun (WGS) entry which is preliminary data.</text>
</comment>
<keyword evidence="1" id="KW-0560">Oxidoreductase</keyword>
<reference evidence="2" key="1">
    <citation type="submission" date="2022-07" db="EMBL/GenBank/DDBJ databases">
        <title>Genome Sequence of Xylaria arbuscula.</title>
        <authorList>
            <person name="Buettner E."/>
        </authorList>
    </citation>
    <scope>NUCLEOTIDE SEQUENCE</scope>
    <source>
        <strain evidence="2">VT107</strain>
    </source>
</reference>
<accession>A0A9W8NJN5</accession>
<evidence type="ECO:0000313" key="2">
    <source>
        <dbReference type="EMBL" id="KAJ3577737.1"/>
    </source>
</evidence>
<dbReference type="SUPFAM" id="SSF51735">
    <property type="entry name" value="NAD(P)-binding Rossmann-fold domains"/>
    <property type="match status" value="1"/>
</dbReference>
<proteinExistence type="predicted"/>
<keyword evidence="3" id="KW-1185">Reference proteome</keyword>
<dbReference type="VEuPathDB" id="FungiDB:F4678DRAFT_416023"/>
<name>A0A9W8NJN5_9PEZI</name>
<dbReference type="GO" id="GO:0016491">
    <property type="term" value="F:oxidoreductase activity"/>
    <property type="evidence" value="ECO:0007669"/>
    <property type="project" value="UniProtKB-KW"/>
</dbReference>
<protein>
    <submittedName>
        <fullName evidence="2">Uncharacterized protein</fullName>
    </submittedName>
</protein>
<dbReference type="EMBL" id="JANPWZ010000317">
    <property type="protein sequence ID" value="KAJ3577737.1"/>
    <property type="molecule type" value="Genomic_DNA"/>
</dbReference>
<organism evidence="2 3">
    <name type="scientific">Xylaria arbuscula</name>
    <dbReference type="NCBI Taxonomy" id="114810"/>
    <lineage>
        <taxon>Eukaryota</taxon>
        <taxon>Fungi</taxon>
        <taxon>Dikarya</taxon>
        <taxon>Ascomycota</taxon>
        <taxon>Pezizomycotina</taxon>
        <taxon>Sordariomycetes</taxon>
        <taxon>Xylariomycetidae</taxon>
        <taxon>Xylariales</taxon>
        <taxon>Xylariaceae</taxon>
        <taxon>Xylaria</taxon>
    </lineage>
</organism>
<dbReference type="InterPro" id="IPR036291">
    <property type="entry name" value="NAD(P)-bd_dom_sf"/>
</dbReference>
<dbReference type="PANTHER" id="PTHR43157:SF31">
    <property type="entry name" value="PHOSPHATIDYLINOSITOL-GLYCAN BIOSYNTHESIS CLASS F PROTEIN"/>
    <property type="match status" value="1"/>
</dbReference>
<dbReference type="Gene3D" id="3.40.50.720">
    <property type="entry name" value="NAD(P)-binding Rossmann-like Domain"/>
    <property type="match status" value="1"/>
</dbReference>
<evidence type="ECO:0000256" key="1">
    <source>
        <dbReference type="ARBA" id="ARBA00023002"/>
    </source>
</evidence>